<dbReference type="AlphaFoldDB" id="A0A4V4HMJ4"/>
<evidence type="ECO:0000256" key="4">
    <source>
        <dbReference type="ARBA" id="ARBA00023277"/>
    </source>
</evidence>
<keyword evidence="4 5" id="KW-0119">Carbohydrate metabolism</keyword>
<dbReference type="GO" id="GO:0033499">
    <property type="term" value="P:galactose catabolic process via UDP-galactose, Leloir pathway"/>
    <property type="evidence" value="ECO:0007669"/>
    <property type="project" value="TreeGrafter"/>
</dbReference>
<feature type="active site" description="Proton donor" evidence="6">
    <location>
        <position position="172"/>
    </location>
</feature>
<name>A0A4V4HMJ4_9HYPH</name>
<dbReference type="PANTHER" id="PTHR10091:SF49">
    <property type="entry name" value="ALDOSE 1-EPIMERASE"/>
    <property type="match status" value="1"/>
</dbReference>
<evidence type="ECO:0000256" key="8">
    <source>
        <dbReference type="PIRSR" id="PIRSR005096-3"/>
    </source>
</evidence>
<dbReference type="InterPro" id="IPR008183">
    <property type="entry name" value="Aldose_1/G6P_1-epimerase"/>
</dbReference>
<comment type="caution">
    <text evidence="9">The sequence shown here is derived from an EMBL/GenBank/DDBJ whole genome shotgun (WGS) entry which is preliminary data.</text>
</comment>
<dbReference type="RefSeq" id="WP_136599009.1">
    <property type="nucleotide sequence ID" value="NZ_STGV01000004.1"/>
</dbReference>
<gene>
    <name evidence="9" type="ORF">FAA97_13150</name>
</gene>
<protein>
    <recommendedName>
        <fullName evidence="5">Aldose 1-epimerase</fullName>
        <ecNumber evidence="5">5.1.3.3</ecNumber>
    </recommendedName>
</protein>
<sequence length="336" mass="36558">MMRDVFGTLPTGEQVEKVVLTGGGLTASIITFGAVLQDLRLEGHDAPLILGFEDLDSYLNHSPYFGATPGRCANRIGKGRFTLDGVDYQLELNERGVSHLHGGSDGMGRQLWTILEQDAASVVMEVVDPDGRAGYPGTVRIRATFTLKEGGVFSALYETVTDKPTIANVCHHAYFNLDGSPDILDHELMMAADHYTPVDAALIPTGEISPVDGTAFDFRAMRPIRRERDGQQIGYDHNFCFSDKRVEKRSVARARSPQSGVTMEILTTEPGVQFYAGGKVAPAVPGLDGRAYGAFAGFCMETQVWPDAINHAGFPNAILRPGEVLRQETDYVFSKG</sequence>
<evidence type="ECO:0000256" key="7">
    <source>
        <dbReference type="PIRSR" id="PIRSR005096-2"/>
    </source>
</evidence>
<comment type="pathway">
    <text evidence="1 5">Carbohydrate metabolism; hexose metabolism.</text>
</comment>
<keyword evidence="10" id="KW-1185">Reference proteome</keyword>
<feature type="binding site" evidence="8">
    <location>
        <begin position="74"/>
        <end position="75"/>
    </location>
    <ligand>
        <name>beta-D-galactose</name>
        <dbReference type="ChEBI" id="CHEBI:27667"/>
    </ligand>
</feature>
<dbReference type="NCBIfam" id="NF008277">
    <property type="entry name" value="PRK11055.1"/>
    <property type="match status" value="1"/>
</dbReference>
<accession>A0A4V4HMJ4</accession>
<dbReference type="PANTHER" id="PTHR10091">
    <property type="entry name" value="ALDOSE-1-EPIMERASE"/>
    <property type="match status" value="1"/>
</dbReference>
<dbReference type="InterPro" id="IPR014718">
    <property type="entry name" value="GH-type_carb-bd"/>
</dbReference>
<dbReference type="Gene3D" id="2.70.98.10">
    <property type="match status" value="1"/>
</dbReference>
<evidence type="ECO:0000256" key="3">
    <source>
        <dbReference type="ARBA" id="ARBA00023235"/>
    </source>
</evidence>
<evidence type="ECO:0000313" key="9">
    <source>
        <dbReference type="EMBL" id="THV22236.1"/>
    </source>
</evidence>
<dbReference type="EMBL" id="STGV01000004">
    <property type="protein sequence ID" value="THV22236.1"/>
    <property type="molecule type" value="Genomic_DNA"/>
</dbReference>
<dbReference type="CDD" id="cd09019">
    <property type="entry name" value="galactose_mutarotase_like"/>
    <property type="match status" value="1"/>
</dbReference>
<dbReference type="SUPFAM" id="SSF74650">
    <property type="entry name" value="Galactose mutarotase-like"/>
    <property type="match status" value="1"/>
</dbReference>
<dbReference type="InterPro" id="IPR047215">
    <property type="entry name" value="Galactose_mutarotase-like"/>
</dbReference>
<dbReference type="OrthoDB" id="9779408at2"/>
<dbReference type="GO" id="GO:0006006">
    <property type="term" value="P:glucose metabolic process"/>
    <property type="evidence" value="ECO:0007669"/>
    <property type="project" value="TreeGrafter"/>
</dbReference>
<evidence type="ECO:0000256" key="2">
    <source>
        <dbReference type="ARBA" id="ARBA00006206"/>
    </source>
</evidence>
<keyword evidence="3 5" id="KW-0413">Isomerase</keyword>
<evidence type="ECO:0000313" key="10">
    <source>
        <dbReference type="Proteomes" id="UP000308828"/>
    </source>
</evidence>
<dbReference type="PIRSF" id="PIRSF005096">
    <property type="entry name" value="GALM"/>
    <property type="match status" value="1"/>
</dbReference>
<evidence type="ECO:0000256" key="5">
    <source>
        <dbReference type="PIRNR" id="PIRNR005096"/>
    </source>
</evidence>
<dbReference type="EC" id="5.1.3.3" evidence="5"/>
<dbReference type="InterPro" id="IPR015443">
    <property type="entry name" value="Aldose_1-epimerase"/>
</dbReference>
<feature type="binding site" evidence="7">
    <location>
        <position position="236"/>
    </location>
    <ligand>
        <name>beta-D-galactose</name>
        <dbReference type="ChEBI" id="CHEBI:27667"/>
    </ligand>
</feature>
<evidence type="ECO:0000256" key="6">
    <source>
        <dbReference type="PIRSR" id="PIRSR005096-1"/>
    </source>
</evidence>
<comment type="similarity">
    <text evidence="2 5">Belongs to the aldose epimerase family.</text>
</comment>
<dbReference type="GO" id="GO:0004034">
    <property type="term" value="F:aldose 1-epimerase activity"/>
    <property type="evidence" value="ECO:0007669"/>
    <property type="project" value="UniProtKB-EC"/>
</dbReference>
<reference evidence="9 10" key="1">
    <citation type="submission" date="2019-04" db="EMBL/GenBank/DDBJ databases">
        <title>Genome sequence of strain shin9-1.</title>
        <authorList>
            <person name="Gao J."/>
            <person name="Sun J."/>
        </authorList>
    </citation>
    <scope>NUCLEOTIDE SEQUENCE [LARGE SCALE GENOMIC DNA]</scope>
    <source>
        <strain evidence="10">shin9-1</strain>
    </source>
</reference>
<dbReference type="InterPro" id="IPR011013">
    <property type="entry name" value="Gal_mutarotase_sf_dom"/>
</dbReference>
<dbReference type="Pfam" id="PF01263">
    <property type="entry name" value="Aldose_epim"/>
    <property type="match status" value="1"/>
</dbReference>
<dbReference type="UniPathway" id="UPA00242"/>
<evidence type="ECO:0000256" key="1">
    <source>
        <dbReference type="ARBA" id="ARBA00005028"/>
    </source>
</evidence>
<proteinExistence type="inferred from homology"/>
<dbReference type="GO" id="GO:0030246">
    <property type="term" value="F:carbohydrate binding"/>
    <property type="evidence" value="ECO:0007669"/>
    <property type="project" value="InterPro"/>
</dbReference>
<dbReference type="Proteomes" id="UP000308828">
    <property type="component" value="Unassembled WGS sequence"/>
</dbReference>
<organism evidence="9 10">
    <name type="scientific">Peteryoungia ipomoeae</name>
    <dbReference type="NCBI Taxonomy" id="1210932"/>
    <lineage>
        <taxon>Bacteria</taxon>
        <taxon>Pseudomonadati</taxon>
        <taxon>Pseudomonadota</taxon>
        <taxon>Alphaproteobacteria</taxon>
        <taxon>Hyphomicrobiales</taxon>
        <taxon>Rhizobiaceae</taxon>
        <taxon>Peteryoungia</taxon>
    </lineage>
</organism>
<feature type="binding site" evidence="8">
    <location>
        <begin position="172"/>
        <end position="174"/>
    </location>
    <ligand>
        <name>beta-D-galactose</name>
        <dbReference type="ChEBI" id="CHEBI:27667"/>
    </ligand>
</feature>
<feature type="active site" description="Proton acceptor" evidence="6">
    <location>
        <position position="301"/>
    </location>
</feature>
<comment type="catalytic activity">
    <reaction evidence="5">
        <text>alpha-D-glucose = beta-D-glucose</text>
        <dbReference type="Rhea" id="RHEA:10264"/>
        <dbReference type="ChEBI" id="CHEBI:15903"/>
        <dbReference type="ChEBI" id="CHEBI:17925"/>
        <dbReference type="EC" id="5.1.3.3"/>
    </reaction>
</comment>